<dbReference type="Pfam" id="PF02458">
    <property type="entry name" value="Transferase"/>
    <property type="match status" value="1"/>
</dbReference>
<evidence type="ECO:0000313" key="2">
    <source>
        <dbReference type="EMBL" id="RZC43545.1"/>
    </source>
</evidence>
<dbReference type="OrthoDB" id="1862401at2759"/>
<dbReference type="InterPro" id="IPR023213">
    <property type="entry name" value="CAT-like_dom_sf"/>
</dbReference>
<dbReference type="GO" id="GO:0016740">
    <property type="term" value="F:transferase activity"/>
    <property type="evidence" value="ECO:0007669"/>
    <property type="project" value="UniProtKB-KW"/>
</dbReference>
<dbReference type="AlphaFoldDB" id="A0A4Y7I7Y9"/>
<organism evidence="2 3">
    <name type="scientific">Papaver somniferum</name>
    <name type="common">Opium poppy</name>
    <dbReference type="NCBI Taxonomy" id="3469"/>
    <lineage>
        <taxon>Eukaryota</taxon>
        <taxon>Viridiplantae</taxon>
        <taxon>Streptophyta</taxon>
        <taxon>Embryophyta</taxon>
        <taxon>Tracheophyta</taxon>
        <taxon>Spermatophyta</taxon>
        <taxon>Magnoliopsida</taxon>
        <taxon>Ranunculales</taxon>
        <taxon>Papaveraceae</taxon>
        <taxon>Papaveroideae</taxon>
        <taxon>Papaver</taxon>
    </lineage>
</organism>
<dbReference type="InterPro" id="IPR051283">
    <property type="entry name" value="Sec_Metabolite_Acyltrans"/>
</dbReference>
<sequence>MNNTSAKVRHVSTSVVLPATQKNRTTRKIELSPMDFRPFRRLYAQFGLLFSKPGTSSGSGESNQEETNKILSKLKSSLSQTLDYFFPLAGRLAVTKHDDDGTISFCINCNSAGVEFIHAVADVTIADLLEPTYTPHIIDSFFTFDGIPNYEGVSLPLLSIQVTVLNDGIFVAFSLNHSVCDGTSLSHFINSWSQISRGITHKLYPPVILEPRWLPGKTNFPVHLPFSSFEELKVEKFIPSPELRQKTFHFTPQNIAKLKRKANNASGTTFSALQVVSAHVWLAVTRARQLNPNENVTYACAINSRDRLDPPLPKGYFGNSVHGGLATAKAGELLEKGLSFGASLINQMVKSCTNNEILRDWQSWVENPVMPSSFDLLSSTNVAVGGSPKFNIHSNDFGWGAPLVCRYGNNYKSDGMIMADAGPVNGVITIGICLPFEILRALENDWEFMETVCTVLPPEYFTAKIKPLSKL</sequence>
<evidence type="ECO:0000256" key="1">
    <source>
        <dbReference type="ARBA" id="ARBA00022679"/>
    </source>
</evidence>
<dbReference type="OMA" id="TISFCIN"/>
<dbReference type="Gene3D" id="3.30.559.10">
    <property type="entry name" value="Chloramphenicol acetyltransferase-like domain"/>
    <property type="match status" value="2"/>
</dbReference>
<reference evidence="2 3" key="1">
    <citation type="journal article" date="2018" name="Science">
        <title>The opium poppy genome and morphinan production.</title>
        <authorList>
            <person name="Guo L."/>
            <person name="Winzer T."/>
            <person name="Yang X."/>
            <person name="Li Y."/>
            <person name="Ning Z."/>
            <person name="He Z."/>
            <person name="Teodor R."/>
            <person name="Lu Y."/>
            <person name="Bowser T.A."/>
            <person name="Graham I.A."/>
            <person name="Ye K."/>
        </authorList>
    </citation>
    <scope>NUCLEOTIDE SEQUENCE [LARGE SCALE GENOMIC DNA]</scope>
    <source>
        <strain evidence="3">cv. HN1</strain>
        <tissue evidence="2">Leaves</tissue>
    </source>
</reference>
<dbReference type="Gramene" id="RZC43545">
    <property type="protein sequence ID" value="RZC43545"/>
    <property type="gene ID" value="C5167_036496"/>
</dbReference>
<protein>
    <submittedName>
        <fullName evidence="2">Uncharacterized protein</fullName>
    </submittedName>
</protein>
<name>A0A4Y7I7Y9_PAPSO</name>
<dbReference type="PANTHER" id="PTHR31896:SF43">
    <property type="entry name" value="PROTEIN ENHANCED PSEUDOMONAS SUSCEPTIBILITY 1"/>
    <property type="match status" value="1"/>
</dbReference>
<evidence type="ECO:0000313" key="3">
    <source>
        <dbReference type="Proteomes" id="UP000316621"/>
    </source>
</evidence>
<keyword evidence="3" id="KW-1185">Reference proteome</keyword>
<gene>
    <name evidence="2" type="ORF">C5167_036496</name>
</gene>
<keyword evidence="1" id="KW-0808">Transferase</keyword>
<dbReference type="Proteomes" id="UP000316621">
    <property type="component" value="Chromosome 1"/>
</dbReference>
<dbReference type="EMBL" id="CM010715">
    <property type="protein sequence ID" value="RZC43545.1"/>
    <property type="molecule type" value="Genomic_DNA"/>
</dbReference>
<accession>A0A4Y7I7Y9</accession>
<dbReference type="PANTHER" id="PTHR31896">
    <property type="entry name" value="FAMILY REGULATORY PROTEIN, PUTATIVE (AFU_ORTHOLOGUE AFUA_3G14730)-RELATED"/>
    <property type="match status" value="1"/>
</dbReference>
<proteinExistence type="predicted"/>